<keyword evidence="2" id="KW-1185">Reference proteome</keyword>
<dbReference type="RefSeq" id="WP_132769914.1">
    <property type="nucleotide sequence ID" value="NZ_SMAB01000018.1"/>
</dbReference>
<dbReference type="InterPro" id="IPR038705">
    <property type="entry name" value="YabP_sf"/>
</dbReference>
<dbReference type="OrthoDB" id="9795125at2"/>
<reference evidence="1 2" key="1">
    <citation type="submission" date="2019-03" db="EMBL/GenBank/DDBJ databases">
        <title>Genomic Encyclopedia of Type Strains, Phase IV (KMG-IV): sequencing the most valuable type-strain genomes for metagenomic binning, comparative biology and taxonomic classification.</title>
        <authorList>
            <person name="Goeker M."/>
        </authorList>
    </citation>
    <scope>NUCLEOTIDE SEQUENCE [LARGE SCALE GENOMIC DNA]</scope>
    <source>
        <strain evidence="1 2">DSM 23802</strain>
    </source>
</reference>
<dbReference type="InterPro" id="IPR012504">
    <property type="entry name" value="Spore_YabP"/>
</dbReference>
<organism evidence="1 2">
    <name type="scientific">Tepidibacillus fermentans</name>
    <dbReference type="NCBI Taxonomy" id="1281767"/>
    <lineage>
        <taxon>Bacteria</taxon>
        <taxon>Bacillati</taxon>
        <taxon>Bacillota</taxon>
        <taxon>Bacilli</taxon>
        <taxon>Bacillales</taxon>
        <taxon>Bacillaceae</taxon>
        <taxon>Tepidibacillus</taxon>
    </lineage>
</organism>
<sequence>MDDRTRKDRSHQIIIMNRENFQVTGVIDVESFDSEEFLLNTEYGYLHIHGQNLHIKSLDLEQGRVTIEGLIDDMGYLNEGYGQEKAKGFFGKLFK</sequence>
<accession>A0A4R3KAY6</accession>
<dbReference type="InterPro" id="IPR022476">
    <property type="entry name" value="Spore_YabP/YqfC"/>
</dbReference>
<protein>
    <submittedName>
        <fullName evidence="1">Sporulation protein YabP</fullName>
    </submittedName>
</protein>
<evidence type="ECO:0000313" key="1">
    <source>
        <dbReference type="EMBL" id="TCS80155.1"/>
    </source>
</evidence>
<dbReference type="Gene3D" id="2.60.40.2000">
    <property type="match status" value="1"/>
</dbReference>
<dbReference type="EMBL" id="SMAB01000018">
    <property type="protein sequence ID" value="TCS80155.1"/>
    <property type="molecule type" value="Genomic_DNA"/>
</dbReference>
<dbReference type="GO" id="GO:0030435">
    <property type="term" value="P:sporulation resulting in formation of a cellular spore"/>
    <property type="evidence" value="ECO:0007669"/>
    <property type="project" value="InterPro"/>
</dbReference>
<proteinExistence type="predicted"/>
<dbReference type="Proteomes" id="UP000295788">
    <property type="component" value="Unassembled WGS sequence"/>
</dbReference>
<name>A0A4R3KAY6_9BACI</name>
<dbReference type="PIRSF" id="PIRSF011576">
    <property type="entry name" value="YabP"/>
    <property type="match status" value="1"/>
</dbReference>
<gene>
    <name evidence="1" type="ORF">EDD72_11830</name>
</gene>
<comment type="caution">
    <text evidence="1">The sequence shown here is derived from an EMBL/GenBank/DDBJ whole genome shotgun (WGS) entry which is preliminary data.</text>
</comment>
<evidence type="ECO:0000313" key="2">
    <source>
        <dbReference type="Proteomes" id="UP000295788"/>
    </source>
</evidence>
<dbReference type="Pfam" id="PF07873">
    <property type="entry name" value="YabP"/>
    <property type="match status" value="1"/>
</dbReference>
<dbReference type="NCBIfam" id="TIGR02892">
    <property type="entry name" value="spore_yabP"/>
    <property type="match status" value="1"/>
</dbReference>
<dbReference type="AlphaFoldDB" id="A0A4R3KAY6"/>